<dbReference type="Gene3D" id="2.30.42.10">
    <property type="match status" value="1"/>
</dbReference>
<dbReference type="InterPro" id="IPR036034">
    <property type="entry name" value="PDZ_sf"/>
</dbReference>
<proteinExistence type="predicted"/>
<dbReference type="GO" id="GO:0005737">
    <property type="term" value="C:cytoplasm"/>
    <property type="evidence" value="ECO:0007669"/>
    <property type="project" value="TreeGrafter"/>
</dbReference>
<gene>
    <name evidence="3" type="ORF">OMED0929_LOCUS5672</name>
</gene>
<reference evidence="3" key="1">
    <citation type="submission" date="2021-01" db="EMBL/GenBank/DDBJ databases">
        <authorList>
            <person name="Corre E."/>
            <person name="Pelletier E."/>
            <person name="Niang G."/>
            <person name="Scheremetjew M."/>
            <person name="Finn R."/>
            <person name="Kale V."/>
            <person name="Holt S."/>
            <person name="Cochrane G."/>
            <person name="Meng A."/>
            <person name="Brown T."/>
            <person name="Cohen L."/>
        </authorList>
    </citation>
    <scope>NUCLEOTIDE SEQUENCE</scope>
    <source>
        <strain evidence="3">Clade-D-RCC2572</strain>
    </source>
</reference>
<keyword evidence="1" id="KW-0143">Chaperone</keyword>
<accession>A0A7S0KNR2</accession>
<dbReference type="Pfam" id="PF18265">
    <property type="entry name" value="Nas2_N"/>
    <property type="match status" value="1"/>
</dbReference>
<evidence type="ECO:0000259" key="2">
    <source>
        <dbReference type="Pfam" id="PF18265"/>
    </source>
</evidence>
<feature type="domain" description="Nas2 N-terminal" evidence="2">
    <location>
        <begin position="9"/>
        <end position="87"/>
    </location>
</feature>
<dbReference type="GO" id="GO:0005634">
    <property type="term" value="C:nucleus"/>
    <property type="evidence" value="ECO:0007669"/>
    <property type="project" value="TreeGrafter"/>
</dbReference>
<evidence type="ECO:0000256" key="1">
    <source>
        <dbReference type="ARBA" id="ARBA00023186"/>
    </source>
</evidence>
<evidence type="ECO:0000313" key="3">
    <source>
        <dbReference type="EMBL" id="CAD8585898.1"/>
    </source>
</evidence>
<dbReference type="GO" id="GO:0070682">
    <property type="term" value="P:proteasome regulatory particle assembly"/>
    <property type="evidence" value="ECO:0007669"/>
    <property type="project" value="InterPro"/>
</dbReference>
<dbReference type="InterPro" id="IPR035269">
    <property type="entry name" value="PSMD9"/>
</dbReference>
<organism evidence="3">
    <name type="scientific">Ostreococcus mediterraneus</name>
    <dbReference type="NCBI Taxonomy" id="1486918"/>
    <lineage>
        <taxon>Eukaryota</taxon>
        <taxon>Viridiplantae</taxon>
        <taxon>Chlorophyta</taxon>
        <taxon>Mamiellophyceae</taxon>
        <taxon>Mamiellales</taxon>
        <taxon>Bathycoccaceae</taxon>
        <taxon>Ostreococcus</taxon>
    </lineage>
</organism>
<dbReference type="Gene3D" id="6.10.140.1710">
    <property type="match status" value="1"/>
</dbReference>
<dbReference type="InterPro" id="IPR040815">
    <property type="entry name" value="Nas2_N"/>
</dbReference>
<dbReference type="SUPFAM" id="SSF50156">
    <property type="entry name" value="PDZ domain-like"/>
    <property type="match status" value="1"/>
</dbReference>
<protein>
    <recommendedName>
        <fullName evidence="2">Nas2 N-terminal domain-containing protein</fullName>
    </recommendedName>
</protein>
<dbReference type="FunFam" id="2.30.42.10:FF:000107">
    <property type="entry name" value="26S proteasome non-ATPase regulatory subunit 9"/>
    <property type="match status" value="1"/>
</dbReference>
<sequence length="218" mass="23630">MNASSRTLDELYDARKLMELEMGTISARLSAPGAPGLKGSLVDREGFPIAGCDLYAVRSDRQRYNMLRNDYETITNAITVKMAEKFSERRGVESITSGVRDVSAAAPPPVSPVQTMDTNAATRTFAIIDQVMDDSPGCVDGLRVGDRVCAVGDVRWGFDDPSATPPSDLIPRAARTFGESENHPVRVVILRRGERVEIMVTPRAWAGAGLVGCHMCTV</sequence>
<dbReference type="PANTHER" id="PTHR12651:SF1">
    <property type="entry name" value="26S PROTEASOME NON-ATPASE REGULATORY SUBUNIT 9"/>
    <property type="match status" value="1"/>
</dbReference>
<dbReference type="AlphaFoldDB" id="A0A7S0KNR2"/>
<dbReference type="PANTHER" id="PTHR12651">
    <property type="entry name" value="26S PROTEASOME NON-ATPASE REGULATORY SUBUNIT 9"/>
    <property type="match status" value="1"/>
</dbReference>
<name>A0A7S0KNR2_9CHLO</name>
<dbReference type="EMBL" id="HBEW01006712">
    <property type="protein sequence ID" value="CAD8585898.1"/>
    <property type="molecule type" value="Transcribed_RNA"/>
</dbReference>